<feature type="transmembrane region" description="Helical" evidence="1">
    <location>
        <begin position="12"/>
        <end position="31"/>
    </location>
</feature>
<evidence type="ECO:0000313" key="3">
    <source>
        <dbReference type="Proteomes" id="UP000271531"/>
    </source>
</evidence>
<evidence type="ECO:0000313" key="2">
    <source>
        <dbReference type="EMBL" id="RMW09278.1"/>
    </source>
</evidence>
<dbReference type="AlphaFoldDB" id="A0A3M6HWI3"/>
<keyword evidence="1" id="KW-0472">Membrane</keyword>
<organism evidence="2 3">
    <name type="scientific">Pseudomonas amygdali pv. tabaci</name>
    <name type="common">Pseudomonas syringae pv. tabaci</name>
    <dbReference type="NCBI Taxonomy" id="322"/>
    <lineage>
        <taxon>Bacteria</taxon>
        <taxon>Pseudomonadati</taxon>
        <taxon>Pseudomonadota</taxon>
        <taxon>Gammaproteobacteria</taxon>
        <taxon>Pseudomonadales</taxon>
        <taxon>Pseudomonadaceae</taxon>
        <taxon>Pseudomonas</taxon>
        <taxon>Pseudomonas amygdali</taxon>
    </lineage>
</organism>
<keyword evidence="1" id="KW-0812">Transmembrane</keyword>
<protein>
    <submittedName>
        <fullName evidence="2">Uncharacterized protein</fullName>
    </submittedName>
</protein>
<sequence length="44" mass="5269">MLCQYLQLPDEQAVLITLFGGLLLRLLAIRFRWEMPKFVYKDEP</sequence>
<gene>
    <name evidence="2" type="ORF">ALP03_04745</name>
</gene>
<evidence type="ECO:0000256" key="1">
    <source>
        <dbReference type="SAM" id="Phobius"/>
    </source>
</evidence>
<comment type="caution">
    <text evidence="2">The sequence shown here is derived from an EMBL/GenBank/DDBJ whole genome shotgun (WGS) entry which is preliminary data.</text>
</comment>
<proteinExistence type="predicted"/>
<name>A0A3M6HWI3_PSEAJ</name>
<reference evidence="2 3" key="1">
    <citation type="submission" date="2018-08" db="EMBL/GenBank/DDBJ databases">
        <title>Recombination of ecologically and evolutionarily significant loci maintains genetic cohesion in the Pseudomonas syringae species complex.</title>
        <authorList>
            <person name="Dillon M."/>
            <person name="Thakur S."/>
            <person name="Almeida R.N.D."/>
            <person name="Weir B.S."/>
            <person name="Guttman D.S."/>
        </authorList>
    </citation>
    <scope>NUCLEOTIDE SEQUENCE [LARGE SCALE GENOMIC DNA]</scope>
    <source>
        <strain evidence="2 3">ICMP 4525</strain>
    </source>
</reference>
<dbReference type="Proteomes" id="UP000271531">
    <property type="component" value="Unassembled WGS sequence"/>
</dbReference>
<accession>A0A3M6HWI3</accession>
<dbReference type="EMBL" id="RBVA01000153">
    <property type="protein sequence ID" value="RMW09278.1"/>
    <property type="molecule type" value="Genomic_DNA"/>
</dbReference>
<keyword evidence="1" id="KW-1133">Transmembrane helix</keyword>